<dbReference type="Proteomes" id="UP000199584">
    <property type="component" value="Unassembled WGS sequence"/>
</dbReference>
<dbReference type="AlphaFoldDB" id="A0A1I6CN74"/>
<proteinExistence type="predicted"/>
<evidence type="ECO:0000313" key="2">
    <source>
        <dbReference type="Proteomes" id="UP000199584"/>
    </source>
</evidence>
<keyword evidence="2" id="KW-1185">Reference proteome</keyword>
<name>A0A1I6CN74_9FIRM</name>
<evidence type="ECO:0000313" key="1">
    <source>
        <dbReference type="EMBL" id="SFQ94622.1"/>
    </source>
</evidence>
<gene>
    <name evidence="1" type="ORF">SAMN05660706_10115</name>
</gene>
<dbReference type="RefSeq" id="WP_131820587.1">
    <property type="nucleotide sequence ID" value="NZ_FOYM01000001.1"/>
</dbReference>
<reference evidence="2" key="1">
    <citation type="submission" date="2016-10" db="EMBL/GenBank/DDBJ databases">
        <authorList>
            <person name="Varghese N."/>
            <person name="Submissions S."/>
        </authorList>
    </citation>
    <scope>NUCLEOTIDE SEQUENCE [LARGE SCALE GENOMIC DNA]</scope>
    <source>
        <strain evidence="2">DSM 3669</strain>
    </source>
</reference>
<protein>
    <submittedName>
        <fullName evidence="1">Uncharacterized protein</fullName>
    </submittedName>
</protein>
<organism evidence="1 2">
    <name type="scientific">Desulfoscipio geothermicus DSM 3669</name>
    <dbReference type="NCBI Taxonomy" id="1121426"/>
    <lineage>
        <taxon>Bacteria</taxon>
        <taxon>Bacillati</taxon>
        <taxon>Bacillota</taxon>
        <taxon>Clostridia</taxon>
        <taxon>Eubacteriales</taxon>
        <taxon>Desulfallaceae</taxon>
        <taxon>Desulfoscipio</taxon>
    </lineage>
</organism>
<sequence length="151" mass="17242">MRRANMSSVSHAGNKYLDWIPGISLQHLIKSLEGFFRRPEITKRARIWHGNFSYPLIPDTAIKSFHYMSPATSIDAGDCYVCIFDDEQYRGNYQVIGPGEKAQVSQCASVVISDRKIPVESVRRNGQPPGGFWELDGPMYVMQFSRAYRYV</sequence>
<accession>A0A1I6CN74</accession>
<dbReference type="OrthoDB" id="1806599at2"/>
<dbReference type="EMBL" id="FOYM01000001">
    <property type="protein sequence ID" value="SFQ94622.1"/>
    <property type="molecule type" value="Genomic_DNA"/>
</dbReference>